<dbReference type="EMBL" id="RCTJ01000022">
    <property type="protein sequence ID" value="RLQ14017.1"/>
    <property type="molecule type" value="Genomic_DNA"/>
</dbReference>
<protein>
    <submittedName>
        <fullName evidence="1">Uncharacterized protein</fullName>
    </submittedName>
</protein>
<reference evidence="1 2" key="1">
    <citation type="submission" date="2018-10" db="EMBL/GenBank/DDBJ databases">
        <title>Geobacillus stearothermophilus in processing lines of powdered infant formula.</title>
        <authorList>
            <person name="Rhee M.S."/>
            <person name="Choi I.-G."/>
            <person name="Cho T.J."/>
            <person name="Park B."/>
        </authorList>
    </citation>
    <scope>NUCLEOTIDE SEQUENCE [LARGE SCALE GENOMIC DNA]</scope>
    <source>
        <strain evidence="1 2">FHS-PPGT130</strain>
    </source>
</reference>
<comment type="caution">
    <text evidence="1">The sequence shown here is derived from an EMBL/GenBank/DDBJ whole genome shotgun (WGS) entry which is preliminary data.</text>
</comment>
<organism evidence="1 2">
    <name type="scientific">Geobacillus stearothermophilus</name>
    <name type="common">Bacillus stearothermophilus</name>
    <dbReference type="NCBI Taxonomy" id="1422"/>
    <lineage>
        <taxon>Bacteria</taxon>
        <taxon>Bacillati</taxon>
        <taxon>Bacillota</taxon>
        <taxon>Bacilli</taxon>
        <taxon>Bacillales</taxon>
        <taxon>Anoxybacillaceae</taxon>
        <taxon>Geobacillus</taxon>
    </lineage>
</organism>
<sequence length="63" mass="7443">MFLQNRETFCKKRYKQLLREEIFLIGLVEVIEASGDIVGAKQVWSRVWKTREARKSLCGRMPV</sequence>
<dbReference type="Proteomes" id="UP000266922">
    <property type="component" value="Unassembled WGS sequence"/>
</dbReference>
<gene>
    <name evidence="1" type="ORF">D9548_07845</name>
</gene>
<proteinExistence type="predicted"/>
<dbReference type="RefSeq" id="WP_033016764.1">
    <property type="nucleotide sequence ID" value="NZ_CBCSGJ010000013.1"/>
</dbReference>
<accession>A0A3L7CVR9</accession>
<evidence type="ECO:0000313" key="1">
    <source>
        <dbReference type="EMBL" id="RLQ14017.1"/>
    </source>
</evidence>
<evidence type="ECO:0000313" key="2">
    <source>
        <dbReference type="Proteomes" id="UP000266922"/>
    </source>
</evidence>
<name>A0A3L7CVR9_GEOSE</name>
<dbReference type="AlphaFoldDB" id="A0A3L7CVR9"/>